<accession>A0ABP8SNH8</accession>
<evidence type="ECO:0000313" key="2">
    <source>
        <dbReference type="Proteomes" id="UP001500307"/>
    </source>
</evidence>
<comment type="caution">
    <text evidence="1">The sequence shown here is derived from an EMBL/GenBank/DDBJ whole genome shotgun (WGS) entry which is preliminary data.</text>
</comment>
<protein>
    <recommendedName>
        <fullName evidence="3">Ankyrin</fullName>
    </recommendedName>
</protein>
<dbReference type="RefSeq" id="WP_346120581.1">
    <property type="nucleotide sequence ID" value="NZ_BAABGU010000017.1"/>
</dbReference>
<reference evidence="2" key="1">
    <citation type="journal article" date="2019" name="Int. J. Syst. Evol. Microbiol.">
        <title>The Global Catalogue of Microorganisms (GCM) 10K type strain sequencing project: providing services to taxonomists for standard genome sequencing and annotation.</title>
        <authorList>
            <consortium name="The Broad Institute Genomics Platform"/>
            <consortium name="The Broad Institute Genome Sequencing Center for Infectious Disease"/>
            <person name="Wu L."/>
            <person name="Ma J."/>
        </authorList>
    </citation>
    <scope>NUCLEOTIDE SEQUENCE [LARGE SCALE GENOMIC DNA]</scope>
    <source>
        <strain evidence="2">JCM 3175</strain>
    </source>
</reference>
<dbReference type="EMBL" id="BAABGU010000017">
    <property type="protein sequence ID" value="GAA4571896.1"/>
    <property type="molecule type" value="Genomic_DNA"/>
</dbReference>
<name>A0ABP8SNH8_9ACTN</name>
<evidence type="ECO:0008006" key="3">
    <source>
        <dbReference type="Google" id="ProtNLM"/>
    </source>
</evidence>
<sequence length="207" mass="23487">MGHYETHLTVATGVDLERLRRWAEQRQIKYTRIVLDRGDQPDQPMLTWRGGGTLDGELATVREMRRNLQAEGFTVVRVKIEAAPFNDEVPATSIEAAMVPAGYFEHHVKLVMAADAALTPIRELSRRHAAQLSRNARRVRADGRRERFVTQRCHGVGRDEARRALDELLTALATENLDIAEVEEEFVLLDDNLAWDAGWFDESAQRG</sequence>
<organism evidence="1 2">
    <name type="scientific">Micromonospora coerulea</name>
    <dbReference type="NCBI Taxonomy" id="47856"/>
    <lineage>
        <taxon>Bacteria</taxon>
        <taxon>Bacillati</taxon>
        <taxon>Actinomycetota</taxon>
        <taxon>Actinomycetes</taxon>
        <taxon>Micromonosporales</taxon>
        <taxon>Micromonosporaceae</taxon>
        <taxon>Micromonospora</taxon>
    </lineage>
</organism>
<dbReference type="Proteomes" id="UP001500307">
    <property type="component" value="Unassembled WGS sequence"/>
</dbReference>
<proteinExistence type="predicted"/>
<evidence type="ECO:0000313" key="1">
    <source>
        <dbReference type="EMBL" id="GAA4571896.1"/>
    </source>
</evidence>
<keyword evidence="2" id="KW-1185">Reference proteome</keyword>
<gene>
    <name evidence="1" type="ORF">GCM10023176_33590</name>
</gene>